<dbReference type="EMBL" id="BARW01001125">
    <property type="protein sequence ID" value="GAI72255.1"/>
    <property type="molecule type" value="Genomic_DNA"/>
</dbReference>
<name>X1S9Z6_9ZZZZ</name>
<proteinExistence type="predicted"/>
<evidence type="ECO:0008006" key="2">
    <source>
        <dbReference type="Google" id="ProtNLM"/>
    </source>
</evidence>
<sequence>MREVLDRLREAESALSAQLNELYYTEDTDDRAQAIDLLWMAKQHVWYASMNVLNAAAGHQTPVPTPGKSVSYEDARAKYEADNPPPD</sequence>
<accession>X1S9Z6</accession>
<evidence type="ECO:0000313" key="1">
    <source>
        <dbReference type="EMBL" id="GAI72255.1"/>
    </source>
</evidence>
<comment type="caution">
    <text evidence="1">The sequence shown here is derived from an EMBL/GenBank/DDBJ whole genome shotgun (WGS) entry which is preliminary data.</text>
</comment>
<gene>
    <name evidence="1" type="ORF">S12H4_03839</name>
</gene>
<reference evidence="1" key="1">
    <citation type="journal article" date="2014" name="Front. Microbiol.">
        <title>High frequency of phylogenetically diverse reductive dehalogenase-homologous genes in deep subseafloor sedimentary metagenomes.</title>
        <authorList>
            <person name="Kawai M."/>
            <person name="Futagami T."/>
            <person name="Toyoda A."/>
            <person name="Takaki Y."/>
            <person name="Nishi S."/>
            <person name="Hori S."/>
            <person name="Arai W."/>
            <person name="Tsubouchi T."/>
            <person name="Morono Y."/>
            <person name="Uchiyama I."/>
            <person name="Ito T."/>
            <person name="Fujiyama A."/>
            <person name="Inagaki F."/>
            <person name="Takami H."/>
        </authorList>
    </citation>
    <scope>NUCLEOTIDE SEQUENCE</scope>
    <source>
        <strain evidence="1">Expedition CK06-06</strain>
    </source>
</reference>
<dbReference type="AlphaFoldDB" id="X1S9Z6"/>
<protein>
    <recommendedName>
        <fullName evidence="2">Ferritin/DPS protein domain-containing protein</fullName>
    </recommendedName>
</protein>
<organism evidence="1">
    <name type="scientific">marine sediment metagenome</name>
    <dbReference type="NCBI Taxonomy" id="412755"/>
    <lineage>
        <taxon>unclassified sequences</taxon>
        <taxon>metagenomes</taxon>
        <taxon>ecological metagenomes</taxon>
    </lineage>
</organism>